<dbReference type="Pfam" id="PF07228">
    <property type="entry name" value="SpoIIE"/>
    <property type="match status" value="1"/>
</dbReference>
<dbReference type="InterPro" id="IPR001932">
    <property type="entry name" value="PPM-type_phosphatase-like_dom"/>
</dbReference>
<evidence type="ECO:0000256" key="1">
    <source>
        <dbReference type="ARBA" id="ARBA00022801"/>
    </source>
</evidence>
<keyword evidence="2" id="KW-0472">Membrane</keyword>
<dbReference type="Gene3D" id="3.60.40.10">
    <property type="entry name" value="PPM-type phosphatase domain"/>
    <property type="match status" value="1"/>
</dbReference>
<evidence type="ECO:0000259" key="3">
    <source>
        <dbReference type="SMART" id="SM00331"/>
    </source>
</evidence>
<feature type="domain" description="PPM-type phosphatase" evidence="3">
    <location>
        <begin position="149"/>
        <end position="374"/>
    </location>
</feature>
<reference evidence="4 5" key="1">
    <citation type="submission" date="2024-06" db="EMBL/GenBank/DDBJ databases">
        <title>The Natural Products Discovery Center: Release of the First 8490 Sequenced Strains for Exploring Actinobacteria Biosynthetic Diversity.</title>
        <authorList>
            <person name="Kalkreuter E."/>
            <person name="Kautsar S.A."/>
            <person name="Yang D."/>
            <person name="Bader C.D."/>
            <person name="Teijaro C.N."/>
            <person name="Fluegel L."/>
            <person name="Davis C.M."/>
            <person name="Simpson J.R."/>
            <person name="Lauterbach L."/>
            <person name="Steele A.D."/>
            <person name="Gui C."/>
            <person name="Meng S."/>
            <person name="Li G."/>
            <person name="Viehrig K."/>
            <person name="Ye F."/>
            <person name="Su P."/>
            <person name="Kiefer A.F."/>
            <person name="Nichols A."/>
            <person name="Cepeda A.J."/>
            <person name="Yan W."/>
            <person name="Fan B."/>
            <person name="Jiang Y."/>
            <person name="Adhikari A."/>
            <person name="Zheng C.-J."/>
            <person name="Schuster L."/>
            <person name="Cowan T.M."/>
            <person name="Smanski M.J."/>
            <person name="Chevrette M.G."/>
            <person name="De Carvalho L.P.S."/>
            <person name="Shen B."/>
        </authorList>
    </citation>
    <scope>NUCLEOTIDE SEQUENCE [LARGE SCALE GENOMIC DNA]</scope>
    <source>
        <strain evidence="4 5">NPDC000634</strain>
    </source>
</reference>
<dbReference type="EC" id="3.1.3.16" evidence="4"/>
<keyword evidence="1 4" id="KW-0378">Hydrolase</keyword>
<evidence type="ECO:0000313" key="5">
    <source>
        <dbReference type="Proteomes" id="UP001458415"/>
    </source>
</evidence>
<dbReference type="InterPro" id="IPR036457">
    <property type="entry name" value="PPM-type-like_dom_sf"/>
</dbReference>
<name>A0ABV1WGH7_9ACTN</name>
<feature type="transmembrane region" description="Helical" evidence="2">
    <location>
        <begin position="26"/>
        <end position="44"/>
    </location>
</feature>
<dbReference type="PANTHER" id="PTHR43156:SF2">
    <property type="entry name" value="STAGE II SPORULATION PROTEIN E"/>
    <property type="match status" value="1"/>
</dbReference>
<dbReference type="EMBL" id="JBEPCU010001320">
    <property type="protein sequence ID" value="MER6983291.1"/>
    <property type="molecule type" value="Genomic_DNA"/>
</dbReference>
<comment type="caution">
    <text evidence="4">The sequence shown here is derived from an EMBL/GenBank/DDBJ whole genome shotgun (WGS) entry which is preliminary data.</text>
</comment>
<evidence type="ECO:0000256" key="2">
    <source>
        <dbReference type="SAM" id="Phobius"/>
    </source>
</evidence>
<organism evidence="4 5">
    <name type="scientific">Streptomyces carpinensis</name>
    <dbReference type="NCBI Taxonomy" id="66369"/>
    <lineage>
        <taxon>Bacteria</taxon>
        <taxon>Bacillati</taxon>
        <taxon>Actinomycetota</taxon>
        <taxon>Actinomycetes</taxon>
        <taxon>Kitasatosporales</taxon>
        <taxon>Streptomycetaceae</taxon>
        <taxon>Streptomyces</taxon>
    </lineage>
</organism>
<dbReference type="RefSeq" id="WP_244217256.1">
    <property type="nucleotide sequence ID" value="NZ_MUBM01000151.1"/>
</dbReference>
<dbReference type="SMART" id="SM00331">
    <property type="entry name" value="PP2C_SIG"/>
    <property type="match status" value="1"/>
</dbReference>
<accession>A0ABV1WGH7</accession>
<keyword evidence="5" id="KW-1185">Reference proteome</keyword>
<keyword evidence="2" id="KW-0812">Transmembrane</keyword>
<dbReference type="InterPro" id="IPR052016">
    <property type="entry name" value="Bact_Sigma-Reg"/>
</dbReference>
<keyword evidence="2" id="KW-1133">Transmembrane helix</keyword>
<feature type="transmembrane region" description="Helical" evidence="2">
    <location>
        <begin position="97"/>
        <end position="116"/>
    </location>
</feature>
<gene>
    <name evidence="4" type="ORF">ABT317_41645</name>
</gene>
<dbReference type="GO" id="GO:0004722">
    <property type="term" value="F:protein serine/threonine phosphatase activity"/>
    <property type="evidence" value="ECO:0007669"/>
    <property type="project" value="UniProtKB-EC"/>
</dbReference>
<sequence length="381" mass="40499">MSTVTMTNSVAGKLRARWQAAPRPRWLIAPVMLIVAIPVADGFLPPDVHIAHLLVVAVAITAMGTGPRATALVGALAVLALISAGVVRRTLATESVVVELAALTVLCALLAFFTHLREGRERELVRVRSVSDAAQRVVLRPLPERAGPVSLASAYRSAEADTGIGGDLYAVARTSGSTRLVIGDVRGKGLATISDTAIVLGAFRAAAHREMPLPDLVAYVEDAVRWGLREFSEPAEDAPERFVTAVVLDIPDDRPLVHVISCGHPPPLLLRRGTATATTLAVPEPAPPLGLGGISDGTYSTTAFPFAAGERLLLYTDGVTEARDSRGVFYPLAERAAAWADHRPEHLLRRIAADLEAHVGGRLHDDMAMIILERNREPAAA</sequence>
<proteinExistence type="predicted"/>
<evidence type="ECO:0000313" key="4">
    <source>
        <dbReference type="EMBL" id="MER6983291.1"/>
    </source>
</evidence>
<feature type="transmembrane region" description="Helical" evidence="2">
    <location>
        <begin position="73"/>
        <end position="91"/>
    </location>
</feature>
<dbReference type="SUPFAM" id="SSF81606">
    <property type="entry name" value="PP2C-like"/>
    <property type="match status" value="1"/>
</dbReference>
<dbReference type="Proteomes" id="UP001458415">
    <property type="component" value="Unassembled WGS sequence"/>
</dbReference>
<dbReference type="PANTHER" id="PTHR43156">
    <property type="entry name" value="STAGE II SPORULATION PROTEIN E-RELATED"/>
    <property type="match status" value="1"/>
</dbReference>
<protein>
    <submittedName>
        <fullName evidence="4">PP2C family protein-serine/threonine phosphatase</fullName>
        <ecNumber evidence="4">3.1.3.16</ecNumber>
    </submittedName>
</protein>